<accession>A0A927PZG9</accession>
<dbReference type="AlphaFoldDB" id="A0A927PZG9"/>
<comment type="caution">
    <text evidence="1">The sequence shown here is derived from an EMBL/GenBank/DDBJ whole genome shotgun (WGS) entry which is preliminary data.</text>
</comment>
<keyword evidence="2" id="KW-1185">Reference proteome</keyword>
<dbReference type="InterPro" id="IPR036388">
    <property type="entry name" value="WH-like_DNA-bd_sf"/>
</dbReference>
<evidence type="ECO:0000313" key="1">
    <source>
        <dbReference type="EMBL" id="MBD8869100.1"/>
    </source>
</evidence>
<dbReference type="Gene3D" id="1.10.10.10">
    <property type="entry name" value="Winged helix-like DNA-binding domain superfamily/Winged helix DNA-binding domain"/>
    <property type="match status" value="1"/>
</dbReference>
<dbReference type="InterPro" id="IPR011991">
    <property type="entry name" value="ArsR-like_HTH"/>
</dbReference>
<dbReference type="CDD" id="cd00090">
    <property type="entry name" value="HTH_ARSR"/>
    <property type="match status" value="1"/>
</dbReference>
<sequence length="213" mass="22726">MKVDAWEDAVRVVVLTVDQRASRSTPDLVPRAVADYGSGALRGFERTAGDEIQGVFDDPAAVTATLLELLRSDAWYVGVGIGTVETPLPRQARAGRGPAYLHARTAVDGAKRTPGHVAVVGDDDYRAGHVETALLLWAALLGRRTTRGWEVVDLVDEGLSYDETARRLGISPPAVSQRARAAGLVEGRRARSLVTDLLAETLTGHPPATEDAP</sequence>
<dbReference type="EMBL" id="JACYXZ010000001">
    <property type="protein sequence ID" value="MBD8869100.1"/>
    <property type="molecule type" value="Genomic_DNA"/>
</dbReference>
<name>A0A927PZG9_9ACTN</name>
<evidence type="ECO:0000313" key="2">
    <source>
        <dbReference type="Proteomes" id="UP000616839"/>
    </source>
</evidence>
<proteinExistence type="predicted"/>
<protein>
    <submittedName>
        <fullName evidence="1">Transposase</fullName>
    </submittedName>
</protein>
<reference evidence="1" key="1">
    <citation type="submission" date="2020-09" db="EMBL/GenBank/DDBJ databases">
        <title>Nocardioides sp. strain MJB4 16S ribosomal RNA gene Genome sequencing and assembly.</title>
        <authorList>
            <person name="Kim I."/>
        </authorList>
    </citation>
    <scope>NUCLEOTIDE SEQUENCE</scope>
    <source>
        <strain evidence="1">MJB4</strain>
    </source>
</reference>
<gene>
    <name evidence="1" type="ORF">IE331_05640</name>
</gene>
<dbReference type="Proteomes" id="UP000616839">
    <property type="component" value="Unassembled WGS sequence"/>
</dbReference>
<organism evidence="1 2">
    <name type="scientific">Nocardioides donggukensis</name>
    <dbReference type="NCBI Taxonomy" id="2774019"/>
    <lineage>
        <taxon>Bacteria</taxon>
        <taxon>Bacillati</taxon>
        <taxon>Actinomycetota</taxon>
        <taxon>Actinomycetes</taxon>
        <taxon>Propionibacteriales</taxon>
        <taxon>Nocardioidaceae</taxon>
        <taxon>Nocardioides</taxon>
    </lineage>
</organism>
<dbReference type="RefSeq" id="WP_192141267.1">
    <property type="nucleotide sequence ID" value="NZ_JACYXZ010000001.1"/>
</dbReference>